<dbReference type="InterPro" id="IPR013766">
    <property type="entry name" value="Thioredoxin_domain"/>
</dbReference>
<dbReference type="Gene3D" id="3.40.30.10">
    <property type="entry name" value="Glutaredoxin"/>
    <property type="match status" value="1"/>
</dbReference>
<evidence type="ECO:0000313" key="4">
    <source>
        <dbReference type="EMBL" id="SMP77497.1"/>
    </source>
</evidence>
<evidence type="ECO:0000313" key="5">
    <source>
        <dbReference type="Proteomes" id="UP001158067"/>
    </source>
</evidence>
<gene>
    <name evidence="4" type="ORF">SAMN06265222_12348</name>
</gene>
<dbReference type="PANTHER" id="PTHR42852">
    <property type="entry name" value="THIOL:DISULFIDE INTERCHANGE PROTEIN DSBE"/>
    <property type="match status" value="1"/>
</dbReference>
<feature type="coiled-coil region" evidence="1">
    <location>
        <begin position="76"/>
        <end position="103"/>
    </location>
</feature>
<keyword evidence="2" id="KW-0732">Signal</keyword>
<feature type="signal peptide" evidence="2">
    <location>
        <begin position="1"/>
        <end position="29"/>
    </location>
</feature>
<proteinExistence type="predicted"/>
<feature type="chain" id="PRO_5045660245" evidence="2">
    <location>
        <begin position="30"/>
        <end position="360"/>
    </location>
</feature>
<name>A0ABY1QSD3_9BACT</name>
<dbReference type="PROSITE" id="PS51257">
    <property type="entry name" value="PROKAR_LIPOPROTEIN"/>
    <property type="match status" value="1"/>
</dbReference>
<dbReference type="Proteomes" id="UP001158067">
    <property type="component" value="Unassembled WGS sequence"/>
</dbReference>
<reference evidence="4 5" key="1">
    <citation type="submission" date="2017-05" db="EMBL/GenBank/DDBJ databases">
        <authorList>
            <person name="Varghese N."/>
            <person name="Submissions S."/>
        </authorList>
    </citation>
    <scope>NUCLEOTIDE SEQUENCE [LARGE SCALE GENOMIC DNA]</scope>
    <source>
        <strain evidence="4 5">DSM 25457</strain>
    </source>
</reference>
<keyword evidence="1" id="KW-0175">Coiled coil</keyword>
<dbReference type="InterPro" id="IPR000866">
    <property type="entry name" value="AhpC/TSA"/>
</dbReference>
<dbReference type="Pfam" id="PF00578">
    <property type="entry name" value="AhpC-TSA"/>
    <property type="match status" value="1"/>
</dbReference>
<dbReference type="PROSITE" id="PS51352">
    <property type="entry name" value="THIOREDOXIN_2"/>
    <property type="match status" value="1"/>
</dbReference>
<organism evidence="4 5">
    <name type="scientific">Neorhodopirellula lusitana</name>
    <dbReference type="NCBI Taxonomy" id="445327"/>
    <lineage>
        <taxon>Bacteria</taxon>
        <taxon>Pseudomonadati</taxon>
        <taxon>Planctomycetota</taxon>
        <taxon>Planctomycetia</taxon>
        <taxon>Pirellulales</taxon>
        <taxon>Pirellulaceae</taxon>
        <taxon>Neorhodopirellula</taxon>
    </lineage>
</organism>
<sequence>MTRSPRIRTWPLALLTAFSCLLTPANSQAAQPFLLQMIRDDAVHQELQLTDSQIDQVYEAIAQVDPRWWVSRITPAEKQQAEIQQLTDQLQTNLDELLNADQRLRLQQLVRQAHGTRMARSPGVAEALQLTTEQLADLETRFTETDTKVAAIQKQLAAKDTTPQAAAQEIAQAQQNERQGILETLTTEQQTAIGPLVGKSFNFSAIKRTYPRAPEFITEGATWIGESPVRMQDLRGKVVAVYFYAFQCINCQRNFPHYKSWHDDLADEGLVVIGIQTPETSAERDPKRVQEAYQSDKFQFPVLFDEASNNWRAWGNTMWPTTYLIDKQGFIRRWWQGEMNWQGTLGEQQMRESIQTLLAE</sequence>
<dbReference type="EMBL" id="FXUG01000023">
    <property type="protein sequence ID" value="SMP77497.1"/>
    <property type="molecule type" value="Genomic_DNA"/>
</dbReference>
<dbReference type="InterPro" id="IPR036249">
    <property type="entry name" value="Thioredoxin-like_sf"/>
</dbReference>
<dbReference type="PANTHER" id="PTHR42852:SF13">
    <property type="entry name" value="PROTEIN DIPZ"/>
    <property type="match status" value="1"/>
</dbReference>
<protein>
    <submittedName>
        <fullName evidence="4">Peroxiredoxin</fullName>
    </submittedName>
</protein>
<evidence type="ECO:0000256" key="1">
    <source>
        <dbReference type="SAM" id="Coils"/>
    </source>
</evidence>
<feature type="domain" description="Thioredoxin" evidence="3">
    <location>
        <begin position="207"/>
        <end position="359"/>
    </location>
</feature>
<comment type="caution">
    <text evidence="4">The sequence shown here is derived from an EMBL/GenBank/DDBJ whole genome shotgun (WGS) entry which is preliminary data.</text>
</comment>
<dbReference type="RefSeq" id="WP_283435385.1">
    <property type="nucleotide sequence ID" value="NZ_FXUG01000023.1"/>
</dbReference>
<dbReference type="SUPFAM" id="SSF52833">
    <property type="entry name" value="Thioredoxin-like"/>
    <property type="match status" value="1"/>
</dbReference>
<dbReference type="InterPro" id="IPR050553">
    <property type="entry name" value="Thioredoxin_ResA/DsbE_sf"/>
</dbReference>
<evidence type="ECO:0000259" key="3">
    <source>
        <dbReference type="PROSITE" id="PS51352"/>
    </source>
</evidence>
<accession>A0ABY1QSD3</accession>
<keyword evidence="5" id="KW-1185">Reference proteome</keyword>
<evidence type="ECO:0000256" key="2">
    <source>
        <dbReference type="SAM" id="SignalP"/>
    </source>
</evidence>